<organism evidence="2 3">
    <name type="scientific">Shimia aestuarii</name>
    <dbReference type="NCBI Taxonomy" id="254406"/>
    <lineage>
        <taxon>Bacteria</taxon>
        <taxon>Pseudomonadati</taxon>
        <taxon>Pseudomonadota</taxon>
        <taxon>Alphaproteobacteria</taxon>
        <taxon>Rhodobacterales</taxon>
        <taxon>Roseobacteraceae</taxon>
    </lineage>
</organism>
<reference evidence="2 3" key="1">
    <citation type="submission" date="2016-10" db="EMBL/GenBank/DDBJ databases">
        <authorList>
            <person name="de Groot N.N."/>
        </authorList>
    </citation>
    <scope>NUCLEOTIDE SEQUENCE [LARGE SCALE GENOMIC DNA]</scope>
    <source>
        <strain evidence="2 3">DSM 15283</strain>
    </source>
</reference>
<keyword evidence="1" id="KW-0472">Membrane</keyword>
<dbReference type="Proteomes" id="UP000199144">
    <property type="component" value="Unassembled WGS sequence"/>
</dbReference>
<keyword evidence="1" id="KW-1133">Transmembrane helix</keyword>
<name>A0A1I4HYW3_9RHOB</name>
<feature type="transmembrane region" description="Helical" evidence="1">
    <location>
        <begin position="6"/>
        <end position="26"/>
    </location>
</feature>
<dbReference type="EMBL" id="FOTQ01000001">
    <property type="protein sequence ID" value="SFL47017.1"/>
    <property type="molecule type" value="Genomic_DNA"/>
</dbReference>
<accession>A0A1I4HYW3</accession>
<sequence>MPLEILLILVVGGISGIAVILHLLGLTSPRRLRDAEDARAAWLREFPYELPTDITLSADQRAALITTQAGPGLVWCLGADTVSRPLSGSDLSVTKNGLRVDFHDVGAPHARISLPDADRQKWRDLMRTA</sequence>
<dbReference type="RefSeq" id="WP_093090241.1">
    <property type="nucleotide sequence ID" value="NZ_FOTQ01000001.1"/>
</dbReference>
<gene>
    <name evidence="2" type="ORF">SAMN04488042_101320</name>
</gene>
<keyword evidence="3" id="KW-1185">Reference proteome</keyword>
<evidence type="ECO:0000313" key="3">
    <source>
        <dbReference type="Proteomes" id="UP000199144"/>
    </source>
</evidence>
<dbReference type="STRING" id="254406.SAMN04488042_101320"/>
<dbReference type="OrthoDB" id="7859692at2"/>
<keyword evidence="1" id="KW-0812">Transmembrane</keyword>
<evidence type="ECO:0000256" key="1">
    <source>
        <dbReference type="SAM" id="Phobius"/>
    </source>
</evidence>
<proteinExistence type="predicted"/>
<protein>
    <submittedName>
        <fullName evidence="2">Uncharacterized protein</fullName>
    </submittedName>
</protein>
<evidence type="ECO:0000313" key="2">
    <source>
        <dbReference type="EMBL" id="SFL47017.1"/>
    </source>
</evidence>
<dbReference type="AlphaFoldDB" id="A0A1I4HYW3"/>